<gene>
    <name evidence="1" type="ORF">B0I35DRAFT_348917</name>
</gene>
<dbReference type="GO" id="GO:0005737">
    <property type="term" value="C:cytoplasm"/>
    <property type="evidence" value="ECO:0007669"/>
    <property type="project" value="TreeGrafter"/>
</dbReference>
<sequence>MAPQIVLIRHAQALHNVSNKSPSLSEEGLEQCVTLRQNLLDRFSSVKNAAIVVSPMRRTLQTACLSLDWLIERGAKIEANADWQETSAKPCDTGSPAEAMAKEFPQVDFSSLDKVWPDKTSPQGQRYAYTKQAILGRGRLGISDLVNRSEDVIFVVSHSGFMRVGVVGWWFFNSDYRIFTFAEGTDEPLKRLHQSDETIKGGLGLSWDEEVELGTGLPDPEAEAASASEI</sequence>
<name>A0A8K0SX02_9HYPO</name>
<dbReference type="CDD" id="cd07067">
    <property type="entry name" value="HP_PGM_like"/>
    <property type="match status" value="1"/>
</dbReference>
<dbReference type="InterPro" id="IPR013078">
    <property type="entry name" value="His_Pase_superF_clade-1"/>
</dbReference>
<evidence type="ECO:0000313" key="1">
    <source>
        <dbReference type="EMBL" id="KAH7324430.1"/>
    </source>
</evidence>
<keyword evidence="2" id="KW-1185">Reference proteome</keyword>
<dbReference type="PANTHER" id="PTHR48100">
    <property type="entry name" value="BROAD-SPECIFICITY PHOSPHATASE YOR283W-RELATED"/>
    <property type="match status" value="1"/>
</dbReference>
<dbReference type="AlphaFoldDB" id="A0A8K0SX02"/>
<dbReference type="Proteomes" id="UP000813444">
    <property type="component" value="Unassembled WGS sequence"/>
</dbReference>
<dbReference type="InterPro" id="IPR029033">
    <property type="entry name" value="His_PPase_superfam"/>
</dbReference>
<dbReference type="EMBL" id="JAGPNK010000003">
    <property type="protein sequence ID" value="KAH7324430.1"/>
    <property type="molecule type" value="Genomic_DNA"/>
</dbReference>
<dbReference type="Gene3D" id="3.40.50.1240">
    <property type="entry name" value="Phosphoglycerate mutase-like"/>
    <property type="match status" value="1"/>
</dbReference>
<organism evidence="1 2">
    <name type="scientific">Stachybotrys elegans</name>
    <dbReference type="NCBI Taxonomy" id="80388"/>
    <lineage>
        <taxon>Eukaryota</taxon>
        <taxon>Fungi</taxon>
        <taxon>Dikarya</taxon>
        <taxon>Ascomycota</taxon>
        <taxon>Pezizomycotina</taxon>
        <taxon>Sordariomycetes</taxon>
        <taxon>Hypocreomycetidae</taxon>
        <taxon>Hypocreales</taxon>
        <taxon>Stachybotryaceae</taxon>
        <taxon>Stachybotrys</taxon>
    </lineage>
</organism>
<dbReference type="SUPFAM" id="SSF53254">
    <property type="entry name" value="Phosphoglycerate mutase-like"/>
    <property type="match status" value="1"/>
</dbReference>
<dbReference type="InterPro" id="IPR050275">
    <property type="entry name" value="PGM_Phosphatase"/>
</dbReference>
<dbReference type="OrthoDB" id="496981at2759"/>
<comment type="caution">
    <text evidence="1">The sequence shown here is derived from an EMBL/GenBank/DDBJ whole genome shotgun (WGS) entry which is preliminary data.</text>
</comment>
<dbReference type="GO" id="GO:0016791">
    <property type="term" value="F:phosphatase activity"/>
    <property type="evidence" value="ECO:0007669"/>
    <property type="project" value="TreeGrafter"/>
</dbReference>
<proteinExistence type="predicted"/>
<dbReference type="SMART" id="SM00855">
    <property type="entry name" value="PGAM"/>
    <property type="match status" value="1"/>
</dbReference>
<protein>
    <submittedName>
        <fullName evidence="1">Histidine phosphatase superfamily</fullName>
    </submittedName>
</protein>
<dbReference type="Pfam" id="PF00300">
    <property type="entry name" value="His_Phos_1"/>
    <property type="match status" value="1"/>
</dbReference>
<accession>A0A8K0SX02</accession>
<reference evidence="1" key="1">
    <citation type="journal article" date="2021" name="Nat. Commun.">
        <title>Genetic determinants of endophytism in the Arabidopsis root mycobiome.</title>
        <authorList>
            <person name="Mesny F."/>
            <person name="Miyauchi S."/>
            <person name="Thiergart T."/>
            <person name="Pickel B."/>
            <person name="Atanasova L."/>
            <person name="Karlsson M."/>
            <person name="Huettel B."/>
            <person name="Barry K.W."/>
            <person name="Haridas S."/>
            <person name="Chen C."/>
            <person name="Bauer D."/>
            <person name="Andreopoulos W."/>
            <person name="Pangilinan J."/>
            <person name="LaButti K."/>
            <person name="Riley R."/>
            <person name="Lipzen A."/>
            <person name="Clum A."/>
            <person name="Drula E."/>
            <person name="Henrissat B."/>
            <person name="Kohler A."/>
            <person name="Grigoriev I.V."/>
            <person name="Martin F.M."/>
            <person name="Hacquard S."/>
        </authorList>
    </citation>
    <scope>NUCLEOTIDE SEQUENCE</scope>
    <source>
        <strain evidence="1">MPI-CAGE-CH-0235</strain>
    </source>
</reference>
<dbReference type="PANTHER" id="PTHR48100:SF24">
    <property type="entry name" value="PHOSPHOGLYCERATE MUTASE"/>
    <property type="match status" value="1"/>
</dbReference>
<evidence type="ECO:0000313" key="2">
    <source>
        <dbReference type="Proteomes" id="UP000813444"/>
    </source>
</evidence>